<dbReference type="Proteomes" id="UP000887565">
    <property type="component" value="Unplaced"/>
</dbReference>
<dbReference type="WBParaSite" id="nRc.2.0.1.t23454-RA">
    <property type="protein sequence ID" value="nRc.2.0.1.t23454-RA"/>
    <property type="gene ID" value="nRc.2.0.1.g23454"/>
</dbReference>
<sequence length="75" mass="8802">MLSTMILLKILNDKLVTIPIHLKVEEMPKFARNRNSVKLPKLFNKMEENRSPHSIPMGYKKGFYNKLVNLEEDCN</sequence>
<dbReference type="AlphaFoldDB" id="A0A915JAE6"/>
<proteinExistence type="predicted"/>
<reference evidence="2" key="1">
    <citation type="submission" date="2022-11" db="UniProtKB">
        <authorList>
            <consortium name="WormBaseParasite"/>
        </authorList>
    </citation>
    <scope>IDENTIFICATION</scope>
</reference>
<protein>
    <submittedName>
        <fullName evidence="2">Uncharacterized protein</fullName>
    </submittedName>
</protein>
<accession>A0A915JAE6</accession>
<evidence type="ECO:0000313" key="2">
    <source>
        <dbReference type="WBParaSite" id="nRc.2.0.1.t23454-RA"/>
    </source>
</evidence>
<keyword evidence="1" id="KW-1185">Reference proteome</keyword>
<organism evidence="1 2">
    <name type="scientific">Romanomermis culicivorax</name>
    <name type="common">Nematode worm</name>
    <dbReference type="NCBI Taxonomy" id="13658"/>
    <lineage>
        <taxon>Eukaryota</taxon>
        <taxon>Metazoa</taxon>
        <taxon>Ecdysozoa</taxon>
        <taxon>Nematoda</taxon>
        <taxon>Enoplea</taxon>
        <taxon>Dorylaimia</taxon>
        <taxon>Mermithida</taxon>
        <taxon>Mermithoidea</taxon>
        <taxon>Mermithidae</taxon>
        <taxon>Romanomermis</taxon>
    </lineage>
</organism>
<evidence type="ECO:0000313" key="1">
    <source>
        <dbReference type="Proteomes" id="UP000887565"/>
    </source>
</evidence>
<name>A0A915JAE6_ROMCU</name>